<keyword evidence="7" id="KW-1185">Reference proteome</keyword>
<dbReference type="NCBIfam" id="TIGR01325">
    <property type="entry name" value="O_suc_HS_sulf"/>
    <property type="match status" value="1"/>
</dbReference>
<dbReference type="GO" id="GO:0005737">
    <property type="term" value="C:cytoplasm"/>
    <property type="evidence" value="ECO:0007669"/>
    <property type="project" value="TreeGrafter"/>
</dbReference>
<evidence type="ECO:0000256" key="1">
    <source>
        <dbReference type="ARBA" id="ARBA00001933"/>
    </source>
</evidence>
<dbReference type="PANTHER" id="PTHR11808:SF80">
    <property type="entry name" value="CYSTATHIONINE GAMMA-LYASE"/>
    <property type="match status" value="1"/>
</dbReference>
<dbReference type="Gene3D" id="3.90.1150.10">
    <property type="entry name" value="Aspartate Aminotransferase, domain 1"/>
    <property type="match status" value="1"/>
</dbReference>
<name>Q1YT86_9GAMM</name>
<evidence type="ECO:0000313" key="7">
    <source>
        <dbReference type="Proteomes" id="UP000005555"/>
    </source>
</evidence>
<dbReference type="GO" id="GO:0071268">
    <property type="term" value="P:homocysteine biosynthetic process"/>
    <property type="evidence" value="ECO:0007669"/>
    <property type="project" value="InterPro"/>
</dbReference>
<dbReference type="PIRSF" id="PIRSF001434">
    <property type="entry name" value="CGS"/>
    <property type="match status" value="1"/>
</dbReference>
<feature type="modified residue" description="N6-(pyridoxal phosphate)lysine" evidence="3 4">
    <location>
        <position position="222"/>
    </location>
</feature>
<dbReference type="Gene3D" id="3.40.640.10">
    <property type="entry name" value="Type I PLP-dependent aspartate aminotransferase-like (Major domain)"/>
    <property type="match status" value="1"/>
</dbReference>
<accession>Q1YT86</accession>
<comment type="function">
    <text evidence="3">Catalyzes the formation of L-homocysteine from O-succinyl-L-homoserine (OSHS) and hydrogen sulfide.</text>
</comment>
<dbReference type="HOGENOM" id="CLU_018986_2_0_6"/>
<dbReference type="Proteomes" id="UP000005555">
    <property type="component" value="Unassembled WGS sequence"/>
</dbReference>
<dbReference type="OrthoDB" id="9805807at2"/>
<comment type="pathway">
    <text evidence="3">Amino-acid biosynthesis; L-methionine biosynthesis via de novo pathway; L-homocysteine from O-succinyl-L-homoserine: step 1/1.</text>
</comment>
<keyword evidence="3" id="KW-0808">Transferase</keyword>
<gene>
    <name evidence="3" type="primary">metZ</name>
    <name evidence="6" type="ORF">GB2207_02317</name>
</gene>
<dbReference type="Pfam" id="PF01053">
    <property type="entry name" value="Cys_Met_Meta_PP"/>
    <property type="match status" value="1"/>
</dbReference>
<dbReference type="eggNOG" id="COG0626">
    <property type="taxonomic scope" value="Bacteria"/>
</dbReference>
<dbReference type="EMBL" id="AAPI01000002">
    <property type="protein sequence ID" value="EAS47601.1"/>
    <property type="molecule type" value="Genomic_DNA"/>
</dbReference>
<keyword evidence="2 3" id="KW-0663">Pyridoxal phosphate</keyword>
<comment type="cofactor">
    <cofactor evidence="1 3 5">
        <name>pyridoxal 5'-phosphate</name>
        <dbReference type="ChEBI" id="CHEBI:597326"/>
    </cofactor>
</comment>
<dbReference type="NCBIfam" id="NF006003">
    <property type="entry name" value="PRK08133.1"/>
    <property type="match status" value="1"/>
</dbReference>
<dbReference type="InterPro" id="IPR006234">
    <property type="entry name" value="O-succ-hSer_sulfhydrylase"/>
</dbReference>
<dbReference type="STRING" id="314287.GB2207_02317"/>
<proteinExistence type="inferred from homology"/>
<evidence type="ECO:0000313" key="6">
    <source>
        <dbReference type="EMBL" id="EAS47601.1"/>
    </source>
</evidence>
<reference evidence="6 7" key="1">
    <citation type="submission" date="2006-03" db="EMBL/GenBank/DDBJ databases">
        <authorList>
            <person name="Giovannoni S.J."/>
            <person name="Cho J.-C."/>
            <person name="Ferriera S."/>
            <person name="Johnson J."/>
            <person name="Kravitz S."/>
            <person name="Halpern A."/>
            <person name="Remington K."/>
            <person name="Beeson K."/>
            <person name="Tran B."/>
            <person name="Rogers Y.-H."/>
            <person name="Friedman R."/>
            <person name="Venter J.C."/>
        </authorList>
    </citation>
    <scope>NUCLEOTIDE SEQUENCE [LARGE SCALE GENOMIC DNA]</scope>
    <source>
        <strain evidence="6 7">HTCC2207</strain>
    </source>
</reference>
<dbReference type="GO" id="GO:0071266">
    <property type="term" value="P:'de novo' L-methionine biosynthetic process"/>
    <property type="evidence" value="ECO:0007669"/>
    <property type="project" value="UniProtKB-UniRule"/>
</dbReference>
<protein>
    <recommendedName>
        <fullName evidence="3">O-succinylhomoserine sulfhydrylase</fullName>
        <shortName evidence="3">OSH sulfhydrylase</shortName>
        <shortName evidence="3">OSHS sulfhydrylase</shortName>
        <ecNumber evidence="3">2.5.1.-</ecNumber>
    </recommendedName>
</protein>
<evidence type="ECO:0000256" key="4">
    <source>
        <dbReference type="PIRSR" id="PIRSR001434-2"/>
    </source>
</evidence>
<organism evidence="6 7">
    <name type="scientific">gamma proteobacterium HTCC2207</name>
    <dbReference type="NCBI Taxonomy" id="314287"/>
    <lineage>
        <taxon>Bacteria</taxon>
        <taxon>Pseudomonadati</taxon>
        <taxon>Pseudomonadota</taxon>
        <taxon>Gammaproteobacteria</taxon>
        <taxon>Cellvibrionales</taxon>
        <taxon>Porticoccaceae</taxon>
        <taxon>SAR92 clade</taxon>
    </lineage>
</organism>
<dbReference type="CDD" id="cd00614">
    <property type="entry name" value="CGS_like"/>
    <property type="match status" value="1"/>
</dbReference>
<dbReference type="InterPro" id="IPR015422">
    <property type="entry name" value="PyrdxlP-dep_Trfase_small"/>
</dbReference>
<dbReference type="InterPro" id="IPR015424">
    <property type="entry name" value="PyrdxlP-dep_Trfase"/>
</dbReference>
<dbReference type="UniPathway" id="UPA00051">
    <property type="reaction ID" value="UER00449"/>
</dbReference>
<evidence type="ECO:0000256" key="5">
    <source>
        <dbReference type="RuleBase" id="RU362118"/>
    </source>
</evidence>
<dbReference type="InterPro" id="IPR015421">
    <property type="entry name" value="PyrdxlP-dep_Trfase_major"/>
</dbReference>
<evidence type="ECO:0000256" key="3">
    <source>
        <dbReference type="HAMAP-Rule" id="MF_02056"/>
    </source>
</evidence>
<dbReference type="SUPFAM" id="SSF53383">
    <property type="entry name" value="PLP-dependent transferases"/>
    <property type="match status" value="1"/>
</dbReference>
<dbReference type="GO" id="GO:0016846">
    <property type="term" value="F:carbon-sulfur lyase activity"/>
    <property type="evidence" value="ECO:0007669"/>
    <property type="project" value="TreeGrafter"/>
</dbReference>
<comment type="catalytic activity">
    <reaction evidence="3">
        <text>O-succinyl-L-homoserine + hydrogen sulfide = L-homocysteine + succinate</text>
        <dbReference type="Rhea" id="RHEA:27826"/>
        <dbReference type="ChEBI" id="CHEBI:29919"/>
        <dbReference type="ChEBI" id="CHEBI:30031"/>
        <dbReference type="ChEBI" id="CHEBI:57661"/>
        <dbReference type="ChEBI" id="CHEBI:58199"/>
    </reaction>
</comment>
<keyword evidence="3" id="KW-0028">Amino-acid biosynthesis</keyword>
<dbReference type="HAMAP" id="MF_02056">
    <property type="entry name" value="MetZ"/>
    <property type="match status" value="1"/>
</dbReference>
<keyword evidence="3" id="KW-0486">Methionine biosynthesis</keyword>
<comment type="subunit">
    <text evidence="3">Homotetramer.</text>
</comment>
<dbReference type="FunFam" id="3.40.640.10:FF:000046">
    <property type="entry name" value="Cystathionine gamma-lyase"/>
    <property type="match status" value="1"/>
</dbReference>
<keyword evidence="6" id="KW-0456">Lyase</keyword>
<comment type="similarity">
    <text evidence="3">Belongs to the trans-sulfuration enzymes family. MetZ subfamily.</text>
</comment>
<dbReference type="AlphaFoldDB" id="Q1YT86"/>
<dbReference type="InterPro" id="IPR054542">
    <property type="entry name" value="Cys_met_metab_PP"/>
</dbReference>
<evidence type="ECO:0000256" key="2">
    <source>
        <dbReference type="ARBA" id="ARBA00022898"/>
    </source>
</evidence>
<dbReference type="GO" id="GO:0030170">
    <property type="term" value="F:pyridoxal phosphate binding"/>
    <property type="evidence" value="ECO:0007669"/>
    <property type="project" value="UniProtKB-UniRule"/>
</dbReference>
<comment type="caution">
    <text evidence="6">The sequence shown here is derived from an EMBL/GenBank/DDBJ whole genome shotgun (WGS) entry which is preliminary data.</text>
</comment>
<dbReference type="GO" id="GO:0019346">
    <property type="term" value="P:transsulfuration"/>
    <property type="evidence" value="ECO:0007669"/>
    <property type="project" value="InterPro"/>
</dbReference>
<dbReference type="PROSITE" id="PS00868">
    <property type="entry name" value="CYS_MET_METAB_PP"/>
    <property type="match status" value="1"/>
</dbReference>
<sequence>MSDSGSKDNNQPTNVSVEAYQQATLAIRSGYQRSHEAEHSEAMFLTSSYVFDSAELAAKHFSNELNGNVYSRYTNPTVRAFEERLAVMEGGEQAVATSSGMAATLSVVMSLLQSGDHILCSKDVFGSTRVMLNNYIVKFGVQVSYVSLTDLDAWQQAIQPNTKMLFCETPSNPMSEVADLEALAAMSKKAGALFVVDNCFCTPALQRPLQWGADLVVHSATKYLDGQGRCLGGAVVGNSELIEKIVGFLRAAGPTMSPFNAWVFLKGLETLRIRMQAHSANAAELASWLNNHPKVTKVFYAGLEDHPGHGLAVKQQSDFGGVVSFAVSGGREQAWTVIDNTRMLSLTANLGDTKTTIVHPATTTHGRLSDEERQEAGIGQNLIRIAVGLEDIVDIKNDLQLGLDLI</sequence>
<dbReference type="EC" id="2.5.1.-" evidence="3"/>
<dbReference type="GO" id="GO:0016765">
    <property type="term" value="F:transferase activity, transferring alkyl or aryl (other than methyl) groups"/>
    <property type="evidence" value="ECO:0007669"/>
    <property type="project" value="UniProtKB-UniRule"/>
</dbReference>
<dbReference type="InterPro" id="IPR000277">
    <property type="entry name" value="Cys/Met-Metab_PyrdxlP-dep_enz"/>
</dbReference>
<dbReference type="PANTHER" id="PTHR11808">
    <property type="entry name" value="TRANS-SULFURATION ENZYME FAMILY MEMBER"/>
    <property type="match status" value="1"/>
</dbReference>